<keyword evidence="2" id="KW-1185">Reference proteome</keyword>
<organism evidence="1 2">
    <name type="scientific">Zancudomyces culisetae</name>
    <name type="common">Gut fungus</name>
    <name type="synonym">Smittium culisetae</name>
    <dbReference type="NCBI Taxonomy" id="1213189"/>
    <lineage>
        <taxon>Eukaryota</taxon>
        <taxon>Fungi</taxon>
        <taxon>Fungi incertae sedis</taxon>
        <taxon>Zoopagomycota</taxon>
        <taxon>Kickxellomycotina</taxon>
        <taxon>Harpellomycetes</taxon>
        <taxon>Harpellales</taxon>
        <taxon>Legeriomycetaceae</taxon>
        <taxon>Zancudomyces</taxon>
    </lineage>
</organism>
<keyword evidence="1" id="KW-0808">Transferase</keyword>
<dbReference type="GO" id="GO:0016740">
    <property type="term" value="F:transferase activity"/>
    <property type="evidence" value="ECO:0007669"/>
    <property type="project" value="UniProtKB-KW"/>
</dbReference>
<comment type="caution">
    <text evidence="1">The sequence shown here is derived from an EMBL/GenBank/DDBJ whole genome shotgun (WGS) entry which is preliminary data.</text>
</comment>
<dbReference type="PANTHER" id="PTHR43881">
    <property type="entry name" value="GAMMA-GLUTAMYLTRANSPEPTIDASE (AFU_ORTHOLOGUE AFUA_4G13580)"/>
    <property type="match status" value="1"/>
</dbReference>
<proteinExistence type="predicted"/>
<dbReference type="EMBL" id="LSSK01001602">
    <property type="protein sequence ID" value="OMH79292.1"/>
    <property type="molecule type" value="Genomic_DNA"/>
</dbReference>
<protein>
    <submittedName>
        <fullName evidence="1">Putative gamma-glutamyltransferase YwrD</fullName>
    </submittedName>
</protein>
<dbReference type="OrthoDB" id="2015213at2759"/>
<gene>
    <name evidence="1" type="ORF">AX774_g7301</name>
</gene>
<name>A0A1R1PEJ2_ZANCU</name>
<dbReference type="PANTHER" id="PTHR43881:SF1">
    <property type="entry name" value="GAMMA-GLUTAMYLTRANSPEPTIDASE (AFU_ORTHOLOGUE AFUA_4G13580)"/>
    <property type="match status" value="1"/>
</dbReference>
<evidence type="ECO:0000313" key="2">
    <source>
        <dbReference type="Proteomes" id="UP000188320"/>
    </source>
</evidence>
<sequence>MGVIEPFSTGLGGDCFCLFYDAKKKSVSALNGSGRSPRNLTLDDIKRDIGDNQERIPLDSPHSVTVPGAAAGWVDTVERFGSGRVTLGDILEPAIYYGENGYVCV</sequence>
<evidence type="ECO:0000313" key="1">
    <source>
        <dbReference type="EMBL" id="OMH79292.1"/>
    </source>
</evidence>
<accession>A0A1R1PEJ2</accession>
<reference evidence="2" key="1">
    <citation type="submission" date="2017-01" db="EMBL/GenBank/DDBJ databases">
        <authorList>
            <person name="Wang Y."/>
            <person name="White M."/>
            <person name="Kvist S."/>
            <person name="Moncalvo J.-M."/>
        </authorList>
    </citation>
    <scope>NUCLEOTIDE SEQUENCE [LARGE SCALE GENOMIC DNA]</scope>
    <source>
        <strain evidence="2">COL-18-3</strain>
    </source>
</reference>
<dbReference type="InterPro" id="IPR029055">
    <property type="entry name" value="Ntn_hydrolases_N"/>
</dbReference>
<dbReference type="SUPFAM" id="SSF56235">
    <property type="entry name" value="N-terminal nucleophile aminohydrolases (Ntn hydrolases)"/>
    <property type="match status" value="1"/>
</dbReference>
<dbReference type="Proteomes" id="UP000188320">
    <property type="component" value="Unassembled WGS sequence"/>
</dbReference>
<dbReference type="AlphaFoldDB" id="A0A1R1PEJ2"/>
<dbReference type="PRINTS" id="PR01210">
    <property type="entry name" value="GGTRANSPTASE"/>
</dbReference>
<dbReference type="Pfam" id="PF01019">
    <property type="entry name" value="G_glu_transpept"/>
    <property type="match status" value="1"/>
</dbReference>
<dbReference type="InterPro" id="IPR052896">
    <property type="entry name" value="GGT-like_enzyme"/>
</dbReference>